<dbReference type="Gene3D" id="3.40.50.150">
    <property type="entry name" value="Vaccinia Virus protein VP39"/>
    <property type="match status" value="1"/>
</dbReference>
<dbReference type="AlphaFoldDB" id="R7RWV3"/>
<comment type="catalytic activity">
    <reaction evidence="4">
        <text>a 5'-end (N(7)-methyl 5'-triphosphoguanosine)-ribonucleoside in snoRNA + S-adenosyl-L-methionine = a 5'-end (N(2),N(7)-dimethyl 5'-triphosphoguanosine)-ribonucleoside in snoRNA + S-adenosyl-L-homocysteine + H(+)</text>
        <dbReference type="Rhea" id="RHEA:78475"/>
        <dbReference type="Rhea" id="RHEA-COMP:19086"/>
        <dbReference type="Rhea" id="RHEA-COMP:19088"/>
        <dbReference type="ChEBI" id="CHEBI:15378"/>
        <dbReference type="ChEBI" id="CHEBI:57856"/>
        <dbReference type="ChEBI" id="CHEBI:59789"/>
        <dbReference type="ChEBI" id="CHEBI:156461"/>
        <dbReference type="ChEBI" id="CHEBI:172880"/>
    </reaction>
    <physiologicalReaction direction="left-to-right" evidence="4">
        <dbReference type="Rhea" id="RHEA:78476"/>
    </physiologicalReaction>
</comment>
<evidence type="ECO:0000256" key="8">
    <source>
        <dbReference type="SAM" id="MobiDB-lite"/>
    </source>
</evidence>
<dbReference type="GO" id="GO:0071164">
    <property type="term" value="F:RNA cap trimethylguanosine synthase activity"/>
    <property type="evidence" value="ECO:0007669"/>
    <property type="project" value="TreeGrafter"/>
</dbReference>
<feature type="compositionally biased region" description="Low complexity" evidence="8">
    <location>
        <begin position="25"/>
        <end position="45"/>
    </location>
</feature>
<dbReference type="Pfam" id="PF09445">
    <property type="entry name" value="Methyltransf_15"/>
    <property type="match status" value="1"/>
</dbReference>
<dbReference type="OrthoDB" id="194443at2759"/>
<comment type="catalytic activity">
    <reaction evidence="3">
        <text>a 5'-end (N(2),N(7)-dimethyl 5'-triphosphoguanosine)-ribonucleoside in snoRNA + S-adenosyl-L-methionine = a 5'-end (N(2),N(2),N(7)-trimethyl 5'-triphosphoguanosine)-ribonucleoside in snoRNA + S-adenosyl-L-homocysteine + H(+)</text>
        <dbReference type="Rhea" id="RHEA:78507"/>
        <dbReference type="Rhea" id="RHEA-COMP:19088"/>
        <dbReference type="Rhea" id="RHEA-COMP:19090"/>
        <dbReference type="ChEBI" id="CHEBI:15378"/>
        <dbReference type="ChEBI" id="CHEBI:57856"/>
        <dbReference type="ChEBI" id="CHEBI:59789"/>
        <dbReference type="ChEBI" id="CHEBI:167623"/>
        <dbReference type="ChEBI" id="CHEBI:172880"/>
    </reaction>
    <physiologicalReaction direction="left-to-right" evidence="3">
        <dbReference type="Rhea" id="RHEA:78508"/>
    </physiologicalReaction>
</comment>
<dbReference type="eggNOG" id="KOG2730">
    <property type="taxonomic scope" value="Eukaryota"/>
</dbReference>
<protein>
    <recommendedName>
        <fullName evidence="1">Trimethylguanosine synthase</fullName>
    </recommendedName>
    <alternativeName>
        <fullName evidence="7">Cap-specific guanine-N(2) methyltransferase</fullName>
    </alternativeName>
</protein>
<keyword evidence="9" id="KW-0489">Methyltransferase</keyword>
<evidence type="ECO:0000313" key="10">
    <source>
        <dbReference type="Proteomes" id="UP000053927"/>
    </source>
</evidence>
<comment type="similarity">
    <text evidence="2">Belongs to the methyltransferase superfamily. Trimethylguanosine synthase family.</text>
</comment>
<sequence>MSKKLKKKLNPTGLSRFLQVFNAQPSSPSPSKSSPVTPTSKPAKSIASTSIDTPSTSDLEAGGEFLISTSRGRTEEEKDEQGPPAKKRRTSPGLLGPGNEVYDATDLVPYYTSASEVPDHLQKYFSQRTRFFSLYDQGCLLDEEGWYSVTPEAIALQIAERCRCGTILDAFCGVGGNAIAFAQTCERVIALDTSPTRLALARHNATIYGVADRIEFILGDYISFAQSLVDQPIIQSASNSPPPLDHSGPSPSHRRRKHPIDVVFLSPPWGGPSYLNGSTLDLTAVTATVPDVEGKVENQHPEFTLDCIRPIQGRDLFELSRKITKNVAYYLPRNSNLEQIAELLDVGVDDTELGISGAEGIKAGGHGLEKQGTKRKRRHNDVGDGVERVEVEEEWMGNKLKAITAYFGGLAHGQEDLFESGSCT</sequence>
<dbReference type="InterPro" id="IPR029063">
    <property type="entry name" value="SAM-dependent_MTases_sf"/>
</dbReference>
<dbReference type="PANTHER" id="PTHR14741:SF32">
    <property type="entry name" value="TRIMETHYLGUANOSINE SYNTHASE"/>
    <property type="match status" value="1"/>
</dbReference>
<evidence type="ECO:0000313" key="9">
    <source>
        <dbReference type="EMBL" id="EIM79320.1"/>
    </source>
</evidence>
<keyword evidence="10" id="KW-1185">Reference proteome</keyword>
<dbReference type="EMBL" id="JH687406">
    <property type="protein sequence ID" value="EIM79320.1"/>
    <property type="molecule type" value="Genomic_DNA"/>
</dbReference>
<evidence type="ECO:0000256" key="3">
    <source>
        <dbReference type="ARBA" id="ARBA00047418"/>
    </source>
</evidence>
<dbReference type="CDD" id="cd02440">
    <property type="entry name" value="AdoMet_MTases"/>
    <property type="match status" value="1"/>
</dbReference>
<accession>R7RWV3</accession>
<keyword evidence="9" id="KW-0808">Transferase</keyword>
<organism evidence="9 10">
    <name type="scientific">Stereum hirsutum (strain FP-91666)</name>
    <name type="common">White-rot fungus</name>
    <dbReference type="NCBI Taxonomy" id="721885"/>
    <lineage>
        <taxon>Eukaryota</taxon>
        <taxon>Fungi</taxon>
        <taxon>Dikarya</taxon>
        <taxon>Basidiomycota</taxon>
        <taxon>Agaricomycotina</taxon>
        <taxon>Agaricomycetes</taxon>
        <taxon>Russulales</taxon>
        <taxon>Stereaceae</taxon>
        <taxon>Stereum</taxon>
    </lineage>
</organism>
<dbReference type="Proteomes" id="UP000053927">
    <property type="component" value="Unassembled WGS sequence"/>
</dbReference>
<evidence type="ECO:0000256" key="1">
    <source>
        <dbReference type="ARBA" id="ARBA00018517"/>
    </source>
</evidence>
<comment type="catalytic activity">
    <reaction evidence="5">
        <text>a 5'-end (N(2),N(7)-dimethyl 5'-triphosphoguanosine)-ribonucleoside in snRNA + S-adenosyl-L-methionine = a 5'-end (N(2),N(2),N(7)-trimethyl 5'-triphosphoguanosine)-ribonucleoside in snRNA + S-adenosyl-L-homocysteine + H(+)</text>
        <dbReference type="Rhea" id="RHEA:78479"/>
        <dbReference type="Rhea" id="RHEA-COMP:19087"/>
        <dbReference type="Rhea" id="RHEA-COMP:19089"/>
        <dbReference type="ChEBI" id="CHEBI:15378"/>
        <dbReference type="ChEBI" id="CHEBI:57856"/>
        <dbReference type="ChEBI" id="CHEBI:59789"/>
        <dbReference type="ChEBI" id="CHEBI:167623"/>
        <dbReference type="ChEBI" id="CHEBI:172880"/>
    </reaction>
    <physiologicalReaction direction="left-to-right" evidence="5">
        <dbReference type="Rhea" id="RHEA:78480"/>
    </physiologicalReaction>
</comment>
<dbReference type="OMA" id="FRHWIDA"/>
<proteinExistence type="inferred from homology"/>
<feature type="region of interest" description="Disordered" evidence="8">
    <location>
        <begin position="236"/>
        <end position="256"/>
    </location>
</feature>
<evidence type="ECO:0000256" key="7">
    <source>
        <dbReference type="ARBA" id="ARBA00049790"/>
    </source>
</evidence>
<comment type="catalytic activity">
    <reaction evidence="6">
        <text>a 5'-end (N(7)-methyl 5'-triphosphoguanosine)-ribonucleoside in snRNA + S-adenosyl-L-methionine = a 5'-end (N(2),N(7)-dimethyl 5'-triphosphoguanosine)-ribonucleoside in snRNA + S-adenosyl-L-homocysteine + H(+)</text>
        <dbReference type="Rhea" id="RHEA:78471"/>
        <dbReference type="Rhea" id="RHEA-COMP:19085"/>
        <dbReference type="Rhea" id="RHEA-COMP:19087"/>
        <dbReference type="ChEBI" id="CHEBI:15378"/>
        <dbReference type="ChEBI" id="CHEBI:57856"/>
        <dbReference type="ChEBI" id="CHEBI:59789"/>
        <dbReference type="ChEBI" id="CHEBI:156461"/>
        <dbReference type="ChEBI" id="CHEBI:172880"/>
    </reaction>
    <physiologicalReaction direction="left-to-right" evidence="6">
        <dbReference type="Rhea" id="RHEA:78472"/>
    </physiologicalReaction>
</comment>
<dbReference type="GO" id="GO:0005634">
    <property type="term" value="C:nucleus"/>
    <property type="evidence" value="ECO:0007669"/>
    <property type="project" value="TreeGrafter"/>
</dbReference>
<dbReference type="KEGG" id="shs:STEHIDRAFT_173183"/>
<dbReference type="PANTHER" id="PTHR14741">
    <property type="entry name" value="S-ADENOSYLMETHIONINE-DEPENDENT METHYLTRANSFERASE RELATED"/>
    <property type="match status" value="1"/>
</dbReference>
<feature type="region of interest" description="Disordered" evidence="8">
    <location>
        <begin position="364"/>
        <end position="384"/>
    </location>
</feature>
<evidence type="ECO:0000256" key="5">
    <source>
        <dbReference type="ARBA" id="ARBA00048763"/>
    </source>
</evidence>
<dbReference type="InterPro" id="IPR019012">
    <property type="entry name" value="RNA_cap_Gua-N2-MeTrfase"/>
</dbReference>
<feature type="region of interest" description="Disordered" evidence="8">
    <location>
        <begin position="1"/>
        <end position="98"/>
    </location>
</feature>
<feature type="compositionally biased region" description="Polar residues" evidence="8">
    <location>
        <begin position="46"/>
        <end position="58"/>
    </location>
</feature>
<evidence type="ECO:0000256" key="6">
    <source>
        <dbReference type="ARBA" id="ARBA00049075"/>
    </source>
</evidence>
<evidence type="ECO:0000256" key="4">
    <source>
        <dbReference type="ARBA" id="ARBA00048740"/>
    </source>
</evidence>
<dbReference type="SUPFAM" id="SSF53335">
    <property type="entry name" value="S-adenosyl-L-methionine-dependent methyltransferases"/>
    <property type="match status" value="1"/>
</dbReference>
<evidence type="ECO:0000256" key="2">
    <source>
        <dbReference type="ARBA" id="ARBA00025783"/>
    </source>
</evidence>
<gene>
    <name evidence="9" type="ORF">STEHIDRAFT_173183</name>
</gene>
<dbReference type="GeneID" id="18804231"/>
<name>R7RWV3_STEHR</name>
<reference evidence="10" key="1">
    <citation type="journal article" date="2012" name="Science">
        <title>The Paleozoic origin of enzymatic lignin decomposition reconstructed from 31 fungal genomes.</title>
        <authorList>
            <person name="Floudas D."/>
            <person name="Binder M."/>
            <person name="Riley R."/>
            <person name="Barry K."/>
            <person name="Blanchette R.A."/>
            <person name="Henrissat B."/>
            <person name="Martinez A.T."/>
            <person name="Otillar R."/>
            <person name="Spatafora J.W."/>
            <person name="Yadav J.S."/>
            <person name="Aerts A."/>
            <person name="Benoit I."/>
            <person name="Boyd A."/>
            <person name="Carlson A."/>
            <person name="Copeland A."/>
            <person name="Coutinho P.M."/>
            <person name="de Vries R.P."/>
            <person name="Ferreira P."/>
            <person name="Findley K."/>
            <person name="Foster B."/>
            <person name="Gaskell J."/>
            <person name="Glotzer D."/>
            <person name="Gorecki P."/>
            <person name="Heitman J."/>
            <person name="Hesse C."/>
            <person name="Hori C."/>
            <person name="Igarashi K."/>
            <person name="Jurgens J.A."/>
            <person name="Kallen N."/>
            <person name="Kersten P."/>
            <person name="Kohler A."/>
            <person name="Kuees U."/>
            <person name="Kumar T.K.A."/>
            <person name="Kuo A."/>
            <person name="LaButti K."/>
            <person name="Larrondo L.F."/>
            <person name="Lindquist E."/>
            <person name="Ling A."/>
            <person name="Lombard V."/>
            <person name="Lucas S."/>
            <person name="Lundell T."/>
            <person name="Martin R."/>
            <person name="McLaughlin D.J."/>
            <person name="Morgenstern I."/>
            <person name="Morin E."/>
            <person name="Murat C."/>
            <person name="Nagy L.G."/>
            <person name="Nolan M."/>
            <person name="Ohm R.A."/>
            <person name="Patyshakuliyeva A."/>
            <person name="Rokas A."/>
            <person name="Ruiz-Duenas F.J."/>
            <person name="Sabat G."/>
            <person name="Salamov A."/>
            <person name="Samejima M."/>
            <person name="Schmutz J."/>
            <person name="Slot J.C."/>
            <person name="St John F."/>
            <person name="Stenlid J."/>
            <person name="Sun H."/>
            <person name="Sun S."/>
            <person name="Syed K."/>
            <person name="Tsang A."/>
            <person name="Wiebenga A."/>
            <person name="Young D."/>
            <person name="Pisabarro A."/>
            <person name="Eastwood D.C."/>
            <person name="Martin F."/>
            <person name="Cullen D."/>
            <person name="Grigoriev I.V."/>
            <person name="Hibbett D.S."/>
        </authorList>
    </citation>
    <scope>NUCLEOTIDE SEQUENCE [LARGE SCALE GENOMIC DNA]</scope>
    <source>
        <strain evidence="10">FP-91666</strain>
    </source>
</reference>
<dbReference type="RefSeq" id="XP_007311617.1">
    <property type="nucleotide sequence ID" value="XM_007311555.1"/>
</dbReference>